<protein>
    <recommendedName>
        <fullName evidence="2">histidine kinase</fullName>
        <ecNumber evidence="2">2.7.13.3</ecNumber>
    </recommendedName>
</protein>
<dbReference type="InterPro" id="IPR036890">
    <property type="entry name" value="HATPase_C_sf"/>
</dbReference>
<dbReference type="GO" id="GO:0016301">
    <property type="term" value="F:kinase activity"/>
    <property type="evidence" value="ECO:0007669"/>
    <property type="project" value="UniProtKB-KW"/>
</dbReference>
<keyword evidence="11" id="KW-1185">Reference proteome</keyword>
<feature type="transmembrane region" description="Helical" evidence="8">
    <location>
        <begin position="12"/>
        <end position="34"/>
    </location>
</feature>
<dbReference type="Pfam" id="PF00512">
    <property type="entry name" value="HisKA"/>
    <property type="match status" value="1"/>
</dbReference>
<keyword evidence="8" id="KW-0472">Membrane</keyword>
<evidence type="ECO:0000256" key="5">
    <source>
        <dbReference type="ARBA" id="ARBA00022692"/>
    </source>
</evidence>
<dbReference type="Gene3D" id="3.30.565.10">
    <property type="entry name" value="Histidine kinase-like ATPase, C-terminal domain"/>
    <property type="match status" value="1"/>
</dbReference>
<evidence type="ECO:0000313" key="11">
    <source>
        <dbReference type="Proteomes" id="UP001247754"/>
    </source>
</evidence>
<dbReference type="EC" id="2.7.13.3" evidence="2"/>
<dbReference type="InterPro" id="IPR003661">
    <property type="entry name" value="HisK_dim/P_dom"/>
</dbReference>
<dbReference type="CDD" id="cd00075">
    <property type="entry name" value="HATPase"/>
    <property type="match status" value="1"/>
</dbReference>
<evidence type="ECO:0000256" key="3">
    <source>
        <dbReference type="ARBA" id="ARBA00022553"/>
    </source>
</evidence>
<evidence type="ECO:0000256" key="8">
    <source>
        <dbReference type="SAM" id="Phobius"/>
    </source>
</evidence>
<accession>A0ABU1FCH6</accession>
<dbReference type="InterPro" id="IPR036097">
    <property type="entry name" value="HisK_dim/P_sf"/>
</dbReference>
<gene>
    <name evidence="10" type="ORF">RGD00_16840</name>
</gene>
<dbReference type="Gene3D" id="1.10.287.130">
    <property type="match status" value="1"/>
</dbReference>
<dbReference type="SUPFAM" id="SSF55874">
    <property type="entry name" value="ATPase domain of HSP90 chaperone/DNA topoisomerase II/histidine kinase"/>
    <property type="match status" value="1"/>
</dbReference>
<keyword evidence="4" id="KW-0808">Transferase</keyword>
<comment type="catalytic activity">
    <reaction evidence="1">
        <text>ATP + protein L-histidine = ADP + protein N-phospho-L-histidine.</text>
        <dbReference type="EC" id="2.7.13.3"/>
    </reaction>
</comment>
<sequence length="444" mass="48297">MRRLNLSQRVTLFTTLGLAVIWLAAILLMSSVLWSEEEEMFDQQLAETAHVLLPLLSHVEMADAAGLRAPQPSFDIDEALIYRLIGRDGQVVQQVDMGGRMSLPDLPDLSDAGFSTSSDYRIYATQFNAAGHALQLAAPMAERREAFREGMLGFLLPMLALLPLTWLLVGWIARRALAPMRELRAEISTRDGSRLDAIDASDWPEDLVRIAGTLNGFMARLTQALEAERAFATNAAHELRTPVAIALAQVQQLRTEITSPDQIGRIEALERALQRMRRLVARLLQLARADAGVGFSTKEQDIAALTQLVLADVVPRFAADRIKLALPDAPVLARIDPDAYAIVLGNLVENALQHGSVTEGITVSSGPGPVLEVGNGGPVIRNLDGLPRRFSRRDGDGFGLGLHICEQIVQQAGGRLELLSPLPGRNEGFMVRIHLQGTAPDGSA</sequence>
<dbReference type="Pfam" id="PF02518">
    <property type="entry name" value="HATPase_c"/>
    <property type="match status" value="1"/>
</dbReference>
<evidence type="ECO:0000259" key="9">
    <source>
        <dbReference type="PROSITE" id="PS50109"/>
    </source>
</evidence>
<dbReference type="InterPro" id="IPR050428">
    <property type="entry name" value="TCS_sensor_his_kinase"/>
</dbReference>
<evidence type="ECO:0000256" key="4">
    <source>
        <dbReference type="ARBA" id="ARBA00022679"/>
    </source>
</evidence>
<dbReference type="InterPro" id="IPR005467">
    <property type="entry name" value="His_kinase_dom"/>
</dbReference>
<keyword evidence="7 8" id="KW-1133">Transmembrane helix</keyword>
<dbReference type="PANTHER" id="PTHR45436">
    <property type="entry name" value="SENSOR HISTIDINE KINASE YKOH"/>
    <property type="match status" value="1"/>
</dbReference>
<organism evidence="10 11">
    <name type="scientific">Ruixingdingia sedimenti</name>
    <dbReference type="NCBI Taxonomy" id="3073604"/>
    <lineage>
        <taxon>Bacteria</taxon>
        <taxon>Pseudomonadati</taxon>
        <taxon>Pseudomonadota</taxon>
        <taxon>Alphaproteobacteria</taxon>
        <taxon>Rhodobacterales</taxon>
        <taxon>Paracoccaceae</taxon>
        <taxon>Ruixingdingia</taxon>
    </lineage>
</organism>
<reference evidence="10 11" key="1">
    <citation type="submission" date="2023-09" db="EMBL/GenBank/DDBJ databases">
        <title>Xinfangfangia sedmenti sp. nov., isolated the sedment.</title>
        <authorList>
            <person name="Xu L."/>
        </authorList>
    </citation>
    <scope>NUCLEOTIDE SEQUENCE [LARGE SCALE GENOMIC DNA]</scope>
    <source>
        <strain evidence="10 11">LG-4</strain>
    </source>
</reference>
<dbReference type="PROSITE" id="PS50109">
    <property type="entry name" value="HIS_KIN"/>
    <property type="match status" value="1"/>
</dbReference>
<keyword evidence="5 8" id="KW-0812">Transmembrane</keyword>
<comment type="caution">
    <text evidence="10">The sequence shown here is derived from an EMBL/GenBank/DDBJ whole genome shotgun (WGS) entry which is preliminary data.</text>
</comment>
<evidence type="ECO:0000256" key="2">
    <source>
        <dbReference type="ARBA" id="ARBA00012438"/>
    </source>
</evidence>
<dbReference type="EMBL" id="JAVKPH010000023">
    <property type="protein sequence ID" value="MDR5654283.1"/>
    <property type="molecule type" value="Genomic_DNA"/>
</dbReference>
<evidence type="ECO:0000256" key="7">
    <source>
        <dbReference type="ARBA" id="ARBA00022989"/>
    </source>
</evidence>
<dbReference type="SUPFAM" id="SSF47384">
    <property type="entry name" value="Homodimeric domain of signal transducing histidine kinase"/>
    <property type="match status" value="1"/>
</dbReference>
<dbReference type="CDD" id="cd00082">
    <property type="entry name" value="HisKA"/>
    <property type="match status" value="1"/>
</dbReference>
<dbReference type="InterPro" id="IPR003594">
    <property type="entry name" value="HATPase_dom"/>
</dbReference>
<keyword evidence="3" id="KW-0597">Phosphoprotein</keyword>
<dbReference type="PANTHER" id="PTHR45436:SF5">
    <property type="entry name" value="SENSOR HISTIDINE KINASE TRCS"/>
    <property type="match status" value="1"/>
</dbReference>
<name>A0ABU1FCH6_9RHOB</name>
<feature type="domain" description="Histidine kinase" evidence="9">
    <location>
        <begin position="234"/>
        <end position="439"/>
    </location>
</feature>
<evidence type="ECO:0000256" key="6">
    <source>
        <dbReference type="ARBA" id="ARBA00022777"/>
    </source>
</evidence>
<dbReference type="SMART" id="SM00388">
    <property type="entry name" value="HisKA"/>
    <property type="match status" value="1"/>
</dbReference>
<dbReference type="SMART" id="SM00387">
    <property type="entry name" value="HATPase_c"/>
    <property type="match status" value="1"/>
</dbReference>
<dbReference type="Proteomes" id="UP001247754">
    <property type="component" value="Unassembled WGS sequence"/>
</dbReference>
<proteinExistence type="predicted"/>
<feature type="transmembrane region" description="Helical" evidence="8">
    <location>
        <begin position="151"/>
        <end position="173"/>
    </location>
</feature>
<evidence type="ECO:0000313" key="10">
    <source>
        <dbReference type="EMBL" id="MDR5654283.1"/>
    </source>
</evidence>
<keyword evidence="6 10" id="KW-0418">Kinase</keyword>
<evidence type="ECO:0000256" key="1">
    <source>
        <dbReference type="ARBA" id="ARBA00000085"/>
    </source>
</evidence>
<dbReference type="RefSeq" id="WP_310458453.1">
    <property type="nucleotide sequence ID" value="NZ_JAVKPH010000023.1"/>
</dbReference>